<evidence type="ECO:0000256" key="1">
    <source>
        <dbReference type="SAM" id="Coils"/>
    </source>
</evidence>
<dbReference type="RefSeq" id="WP_377573177.1">
    <property type="nucleotide sequence ID" value="NZ_JBHTKA010000001.1"/>
</dbReference>
<proteinExistence type="predicted"/>
<comment type="caution">
    <text evidence="2">The sequence shown here is derived from an EMBL/GenBank/DDBJ whole genome shotgun (WGS) entry which is preliminary data.</text>
</comment>
<sequence>MTYEELKKLEHNIAAVQAKLGVLRADSKRQQNAIDGKEINEDVDRLEKEVDELQRKYMSGKEAVNG</sequence>
<keyword evidence="1" id="KW-0175">Coiled coil</keyword>
<protein>
    <recommendedName>
        <fullName evidence="4">Phage major capsid protein</fullName>
    </recommendedName>
</protein>
<feature type="coiled-coil region" evidence="1">
    <location>
        <begin position="6"/>
        <end position="63"/>
    </location>
</feature>
<keyword evidence="3" id="KW-1185">Reference proteome</keyword>
<evidence type="ECO:0000313" key="2">
    <source>
        <dbReference type="EMBL" id="MFD0997718.1"/>
    </source>
</evidence>
<dbReference type="EMBL" id="JBHTKA010000001">
    <property type="protein sequence ID" value="MFD0997718.1"/>
    <property type="molecule type" value="Genomic_DNA"/>
</dbReference>
<evidence type="ECO:0008006" key="4">
    <source>
        <dbReference type="Google" id="ProtNLM"/>
    </source>
</evidence>
<evidence type="ECO:0000313" key="3">
    <source>
        <dbReference type="Proteomes" id="UP001597112"/>
    </source>
</evidence>
<gene>
    <name evidence="2" type="ORF">ACFQ21_00300</name>
</gene>
<reference evidence="3" key="1">
    <citation type="journal article" date="2019" name="Int. J. Syst. Evol. Microbiol.">
        <title>The Global Catalogue of Microorganisms (GCM) 10K type strain sequencing project: providing services to taxonomists for standard genome sequencing and annotation.</title>
        <authorList>
            <consortium name="The Broad Institute Genomics Platform"/>
            <consortium name="The Broad Institute Genome Sequencing Center for Infectious Disease"/>
            <person name="Wu L."/>
            <person name="Ma J."/>
        </authorList>
    </citation>
    <scope>NUCLEOTIDE SEQUENCE [LARGE SCALE GENOMIC DNA]</scope>
    <source>
        <strain evidence="3">CCUG 58938</strain>
    </source>
</reference>
<organism evidence="2 3">
    <name type="scientific">Ohtaekwangia kribbensis</name>
    <dbReference type="NCBI Taxonomy" id="688913"/>
    <lineage>
        <taxon>Bacteria</taxon>
        <taxon>Pseudomonadati</taxon>
        <taxon>Bacteroidota</taxon>
        <taxon>Cytophagia</taxon>
        <taxon>Cytophagales</taxon>
        <taxon>Fulvivirgaceae</taxon>
        <taxon>Ohtaekwangia</taxon>
    </lineage>
</organism>
<dbReference type="Proteomes" id="UP001597112">
    <property type="component" value="Unassembled WGS sequence"/>
</dbReference>
<accession>A0ABW3JW08</accession>
<name>A0ABW3JW08_9BACT</name>